<dbReference type="EMBL" id="JALJOQ010000033">
    <property type="protein sequence ID" value="KAK9807168.1"/>
    <property type="molecule type" value="Genomic_DNA"/>
</dbReference>
<accession>A0AAW1PB97</accession>
<reference evidence="2 3" key="1">
    <citation type="journal article" date="2024" name="Nat. Commun.">
        <title>Phylogenomics reveals the evolutionary origins of lichenization in chlorophyte algae.</title>
        <authorList>
            <person name="Puginier C."/>
            <person name="Libourel C."/>
            <person name="Otte J."/>
            <person name="Skaloud P."/>
            <person name="Haon M."/>
            <person name="Grisel S."/>
            <person name="Petersen M."/>
            <person name="Berrin J.G."/>
            <person name="Delaux P.M."/>
            <person name="Dal Grande F."/>
            <person name="Keller J."/>
        </authorList>
    </citation>
    <scope>NUCLEOTIDE SEQUENCE [LARGE SCALE GENOMIC DNA]</scope>
    <source>
        <strain evidence="2 3">SAG 2036</strain>
    </source>
</reference>
<gene>
    <name evidence="2" type="ORF">WJX73_003288</name>
</gene>
<evidence type="ECO:0000313" key="3">
    <source>
        <dbReference type="Proteomes" id="UP001465755"/>
    </source>
</evidence>
<comment type="caution">
    <text evidence="2">The sequence shown here is derived from an EMBL/GenBank/DDBJ whole genome shotgun (WGS) entry which is preliminary data.</text>
</comment>
<organism evidence="2 3">
    <name type="scientific">Symbiochloris irregularis</name>
    <dbReference type="NCBI Taxonomy" id="706552"/>
    <lineage>
        <taxon>Eukaryota</taxon>
        <taxon>Viridiplantae</taxon>
        <taxon>Chlorophyta</taxon>
        <taxon>core chlorophytes</taxon>
        <taxon>Trebouxiophyceae</taxon>
        <taxon>Trebouxiales</taxon>
        <taxon>Trebouxiaceae</taxon>
        <taxon>Symbiochloris</taxon>
    </lineage>
</organism>
<evidence type="ECO:0000313" key="2">
    <source>
        <dbReference type="EMBL" id="KAK9807168.1"/>
    </source>
</evidence>
<feature type="region of interest" description="Disordered" evidence="1">
    <location>
        <begin position="400"/>
        <end position="419"/>
    </location>
</feature>
<sequence>MQVGIQSAVFNQSFNVTPWTPATVSYTSNGVALVNVSSVANTNVLGSNTVNTTIRSYNWCQPGGQSATVQGFMVNNTNFGSGARQLGITQSNWQTCVNNYSPTCSEPFGACTTPPGGSPYDQFAAWRSVTPALLAPVASGSNCSWLWNGNFVASYGTYWSTYVACDYKSGVLGVNLLMNAGLMNLTYGYGKVQRTGYVSQTWTPGALSAVASNTGGSGICNFQVKVAGVLNGTYSVAFTEANYPPPAPPYYPPRAPLSSPPPSSPPPPPAPLSCYKTTIAASANVSVGAVTVFNTTVNGRRLLQSGLSLFTRVFFGPSYYSTTADNYRQLIVNNPSQALAYGGFYTSWGPATVTASAQTEGFMIAPSPPPAPIPSPPPPRGTPKLFGYLCCCCCRRGRKSGATDDEENENGRASGESTALAHARSKASVLDSAISAARSGNLKASMALGAAKEVAGLLDKARLQSGHAKQSALRSDSAPISLEEAYAIAEASKRAEVQSRPGSPERRQIPDRRASISRLATSSVDTRSASTARMLSRLSQSPDALAALIRGKSVPR</sequence>
<feature type="compositionally biased region" description="Basic and acidic residues" evidence="1">
    <location>
        <begin position="493"/>
        <end position="514"/>
    </location>
</feature>
<feature type="compositionally biased region" description="Polar residues" evidence="1">
    <location>
        <begin position="518"/>
        <end position="536"/>
    </location>
</feature>
<name>A0AAW1PB97_9CHLO</name>
<evidence type="ECO:0000256" key="1">
    <source>
        <dbReference type="SAM" id="MobiDB-lite"/>
    </source>
</evidence>
<dbReference type="Proteomes" id="UP001465755">
    <property type="component" value="Unassembled WGS sequence"/>
</dbReference>
<protein>
    <submittedName>
        <fullName evidence="2">Uncharacterized protein</fullName>
    </submittedName>
</protein>
<feature type="region of interest" description="Disordered" evidence="1">
    <location>
        <begin position="493"/>
        <end position="536"/>
    </location>
</feature>
<keyword evidence="3" id="KW-1185">Reference proteome</keyword>
<dbReference type="AlphaFoldDB" id="A0AAW1PB97"/>
<proteinExistence type="predicted"/>